<gene>
    <name evidence="4" type="ORF">BINO364_LOCUS6389</name>
</gene>
<evidence type="ECO:0000313" key="4">
    <source>
        <dbReference type="EMBL" id="CAH0720121.1"/>
    </source>
</evidence>
<feature type="region of interest" description="Disordered" evidence="1">
    <location>
        <begin position="37"/>
        <end position="87"/>
    </location>
</feature>
<sequence>MEKLCLFVILAIISTEALGMSYRNRRQAEDAEEDLEDRYGGMFPGGFFPQRPWRPNRNPNPNPIPNQNPNQDQRTTTSTTTPSTNPAVFTLTAELRQCRGRCPTTSEYNPVCGTNMQTYDNPSRLYCDQACGVNVSQLRSSRCPASIVPS</sequence>
<dbReference type="Proteomes" id="UP000838878">
    <property type="component" value="Chromosome 14"/>
</dbReference>
<dbReference type="InterPro" id="IPR036058">
    <property type="entry name" value="Kazal_dom_sf"/>
</dbReference>
<dbReference type="CDD" id="cd00104">
    <property type="entry name" value="KAZAL_FS"/>
    <property type="match status" value="1"/>
</dbReference>
<dbReference type="InterPro" id="IPR039932">
    <property type="entry name" value="Spink4-like"/>
</dbReference>
<organism evidence="4 5">
    <name type="scientific">Brenthis ino</name>
    <name type="common">lesser marbled fritillary</name>
    <dbReference type="NCBI Taxonomy" id="405034"/>
    <lineage>
        <taxon>Eukaryota</taxon>
        <taxon>Metazoa</taxon>
        <taxon>Ecdysozoa</taxon>
        <taxon>Arthropoda</taxon>
        <taxon>Hexapoda</taxon>
        <taxon>Insecta</taxon>
        <taxon>Pterygota</taxon>
        <taxon>Neoptera</taxon>
        <taxon>Endopterygota</taxon>
        <taxon>Lepidoptera</taxon>
        <taxon>Glossata</taxon>
        <taxon>Ditrysia</taxon>
        <taxon>Papilionoidea</taxon>
        <taxon>Nymphalidae</taxon>
        <taxon>Heliconiinae</taxon>
        <taxon>Argynnini</taxon>
        <taxon>Brenthis</taxon>
    </lineage>
</organism>
<dbReference type="PANTHER" id="PTHR21179">
    <property type="entry name" value="SERINE-TYPE ENDOPEPTIDASE INHIBITOR"/>
    <property type="match status" value="1"/>
</dbReference>
<dbReference type="PROSITE" id="PS51465">
    <property type="entry name" value="KAZAL_2"/>
    <property type="match status" value="1"/>
</dbReference>
<dbReference type="OrthoDB" id="6513408at2759"/>
<feature type="signal peptide" evidence="2">
    <location>
        <begin position="1"/>
        <end position="19"/>
    </location>
</feature>
<dbReference type="EMBL" id="OV170234">
    <property type="protein sequence ID" value="CAH0720121.1"/>
    <property type="molecule type" value="Genomic_DNA"/>
</dbReference>
<dbReference type="Gene3D" id="3.30.60.30">
    <property type="match status" value="1"/>
</dbReference>
<evidence type="ECO:0000256" key="1">
    <source>
        <dbReference type="SAM" id="MobiDB-lite"/>
    </source>
</evidence>
<feature type="compositionally biased region" description="Low complexity" evidence="1">
    <location>
        <begin position="67"/>
        <end position="84"/>
    </location>
</feature>
<dbReference type="GO" id="GO:0004867">
    <property type="term" value="F:serine-type endopeptidase inhibitor activity"/>
    <property type="evidence" value="ECO:0007669"/>
    <property type="project" value="InterPro"/>
</dbReference>
<dbReference type="PANTHER" id="PTHR21179:SF1">
    <property type="entry name" value="KAZ1-TYPE SERINE PROTEASE INHIBITOR-LIKE PROTEIN TYPE EPSILON-RELATED"/>
    <property type="match status" value="1"/>
</dbReference>
<dbReference type="AlphaFoldDB" id="A0A8J9YBB8"/>
<dbReference type="Pfam" id="PF00050">
    <property type="entry name" value="Kazal_1"/>
    <property type="match status" value="1"/>
</dbReference>
<proteinExistence type="predicted"/>
<dbReference type="InterPro" id="IPR002350">
    <property type="entry name" value="Kazal_dom"/>
</dbReference>
<name>A0A8J9YBB8_9NEOP</name>
<accession>A0A8J9YBB8</accession>
<feature type="chain" id="PRO_5035461195" description="Kazal-like domain-containing protein" evidence="2">
    <location>
        <begin position="20"/>
        <end position="150"/>
    </location>
</feature>
<reference evidence="4" key="1">
    <citation type="submission" date="2021-12" db="EMBL/GenBank/DDBJ databases">
        <authorList>
            <person name="Martin H S."/>
        </authorList>
    </citation>
    <scope>NUCLEOTIDE SEQUENCE</scope>
</reference>
<feature type="domain" description="Kazal-like" evidence="3">
    <location>
        <begin position="92"/>
        <end position="145"/>
    </location>
</feature>
<feature type="non-terminal residue" evidence="4">
    <location>
        <position position="150"/>
    </location>
</feature>
<keyword evidence="5" id="KW-1185">Reference proteome</keyword>
<dbReference type="SUPFAM" id="SSF100895">
    <property type="entry name" value="Kazal-type serine protease inhibitors"/>
    <property type="match status" value="1"/>
</dbReference>
<evidence type="ECO:0000256" key="2">
    <source>
        <dbReference type="SAM" id="SignalP"/>
    </source>
</evidence>
<keyword evidence="2" id="KW-0732">Signal</keyword>
<protein>
    <recommendedName>
        <fullName evidence="3">Kazal-like domain-containing protein</fullName>
    </recommendedName>
</protein>
<evidence type="ECO:0000259" key="3">
    <source>
        <dbReference type="PROSITE" id="PS51465"/>
    </source>
</evidence>
<evidence type="ECO:0000313" key="5">
    <source>
        <dbReference type="Proteomes" id="UP000838878"/>
    </source>
</evidence>